<keyword evidence="3" id="KW-1185">Reference proteome</keyword>
<name>A0A4C2A2D2_EUMVA</name>
<dbReference type="EMBL" id="BGZK01002494">
    <property type="protein sequence ID" value="GBP94360.1"/>
    <property type="molecule type" value="Genomic_DNA"/>
</dbReference>
<sequence>MYHGASMSGAFAVLLCACALTVQVTSGVPAPPLRSNHEGKYIEEIDISVKISENFHLWHMKLVGIYVAKD</sequence>
<reference evidence="2 3" key="1">
    <citation type="journal article" date="2019" name="Commun. Biol.">
        <title>The bagworm genome reveals a unique fibroin gene that provides high tensile strength.</title>
        <authorList>
            <person name="Kono N."/>
            <person name="Nakamura H."/>
            <person name="Ohtoshi R."/>
            <person name="Tomita M."/>
            <person name="Numata K."/>
            <person name="Arakawa K."/>
        </authorList>
    </citation>
    <scope>NUCLEOTIDE SEQUENCE [LARGE SCALE GENOMIC DNA]</scope>
</reference>
<organism evidence="2 3">
    <name type="scientific">Eumeta variegata</name>
    <name type="common">Bagworm moth</name>
    <name type="synonym">Eumeta japonica</name>
    <dbReference type="NCBI Taxonomy" id="151549"/>
    <lineage>
        <taxon>Eukaryota</taxon>
        <taxon>Metazoa</taxon>
        <taxon>Ecdysozoa</taxon>
        <taxon>Arthropoda</taxon>
        <taxon>Hexapoda</taxon>
        <taxon>Insecta</taxon>
        <taxon>Pterygota</taxon>
        <taxon>Neoptera</taxon>
        <taxon>Endopterygota</taxon>
        <taxon>Lepidoptera</taxon>
        <taxon>Glossata</taxon>
        <taxon>Ditrysia</taxon>
        <taxon>Tineoidea</taxon>
        <taxon>Psychidae</taxon>
        <taxon>Oiketicinae</taxon>
        <taxon>Eumeta</taxon>
    </lineage>
</organism>
<evidence type="ECO:0000313" key="2">
    <source>
        <dbReference type="EMBL" id="GBP94360.1"/>
    </source>
</evidence>
<evidence type="ECO:0000313" key="3">
    <source>
        <dbReference type="Proteomes" id="UP000299102"/>
    </source>
</evidence>
<protein>
    <submittedName>
        <fullName evidence="2">Uncharacterized protein</fullName>
    </submittedName>
</protein>
<dbReference type="Proteomes" id="UP000299102">
    <property type="component" value="Unassembled WGS sequence"/>
</dbReference>
<feature type="chain" id="PRO_5020041548" evidence="1">
    <location>
        <begin position="28"/>
        <end position="70"/>
    </location>
</feature>
<comment type="caution">
    <text evidence="2">The sequence shown here is derived from an EMBL/GenBank/DDBJ whole genome shotgun (WGS) entry which is preliminary data.</text>
</comment>
<feature type="signal peptide" evidence="1">
    <location>
        <begin position="1"/>
        <end position="27"/>
    </location>
</feature>
<dbReference type="AlphaFoldDB" id="A0A4C2A2D2"/>
<evidence type="ECO:0000256" key="1">
    <source>
        <dbReference type="SAM" id="SignalP"/>
    </source>
</evidence>
<proteinExistence type="predicted"/>
<keyword evidence="1" id="KW-0732">Signal</keyword>
<gene>
    <name evidence="2" type="ORF">EVAR_91640_1</name>
</gene>
<accession>A0A4C2A2D2</accession>